<sequence length="137" mass="15386">MPDTHYELRSRFEERELRVLAAVFGRDKATLSELMHPDGFGFDATMGLVRQRDLIDALDALDHGAGFMVDELRVVPAGGNVAALTYRLRQWGEFDGKPLPGVVYCSSVWRLEQGRWQAVFHHETPRAPGDSEQGEST</sequence>
<feature type="domain" description="DUF4440" evidence="1">
    <location>
        <begin position="15"/>
        <end position="117"/>
    </location>
</feature>
<keyword evidence="3" id="KW-1185">Reference proteome</keyword>
<proteinExistence type="predicted"/>
<dbReference type="Pfam" id="PF14534">
    <property type="entry name" value="DUF4440"/>
    <property type="match status" value="1"/>
</dbReference>
<protein>
    <submittedName>
        <fullName evidence="2">Nuclear transport factor 2 family protein</fullName>
    </submittedName>
</protein>
<name>A0ABZ1YMH4_9NOCA</name>
<evidence type="ECO:0000313" key="2">
    <source>
        <dbReference type="EMBL" id="WUV43495.1"/>
    </source>
</evidence>
<dbReference type="Gene3D" id="3.10.450.50">
    <property type="match status" value="1"/>
</dbReference>
<dbReference type="InterPro" id="IPR027843">
    <property type="entry name" value="DUF4440"/>
</dbReference>
<accession>A0ABZ1YMH4</accession>
<reference evidence="2" key="1">
    <citation type="submission" date="2022-10" db="EMBL/GenBank/DDBJ databases">
        <title>The complete genomes of actinobacterial strains from the NBC collection.</title>
        <authorList>
            <person name="Joergensen T.S."/>
            <person name="Alvarez Arevalo M."/>
            <person name="Sterndorff E.B."/>
            <person name="Faurdal D."/>
            <person name="Vuksanovic O."/>
            <person name="Mourched A.-S."/>
            <person name="Charusanti P."/>
            <person name="Shaw S."/>
            <person name="Blin K."/>
            <person name="Weber T."/>
        </authorList>
    </citation>
    <scope>NUCLEOTIDE SEQUENCE</scope>
    <source>
        <strain evidence="2">NBC_01482</strain>
    </source>
</reference>
<dbReference type="InterPro" id="IPR032710">
    <property type="entry name" value="NTF2-like_dom_sf"/>
</dbReference>
<organism evidence="2 3">
    <name type="scientific">Nocardia vinacea</name>
    <dbReference type="NCBI Taxonomy" id="96468"/>
    <lineage>
        <taxon>Bacteria</taxon>
        <taxon>Bacillati</taxon>
        <taxon>Actinomycetota</taxon>
        <taxon>Actinomycetes</taxon>
        <taxon>Mycobacteriales</taxon>
        <taxon>Nocardiaceae</taxon>
        <taxon>Nocardia</taxon>
    </lineage>
</organism>
<evidence type="ECO:0000313" key="3">
    <source>
        <dbReference type="Proteomes" id="UP001432062"/>
    </source>
</evidence>
<dbReference type="EMBL" id="CP109441">
    <property type="protein sequence ID" value="WUV43495.1"/>
    <property type="molecule type" value="Genomic_DNA"/>
</dbReference>
<dbReference type="Proteomes" id="UP001432062">
    <property type="component" value="Chromosome"/>
</dbReference>
<gene>
    <name evidence="2" type="ORF">OG563_30295</name>
</gene>
<evidence type="ECO:0000259" key="1">
    <source>
        <dbReference type="Pfam" id="PF14534"/>
    </source>
</evidence>
<dbReference type="RefSeq" id="WP_327096687.1">
    <property type="nucleotide sequence ID" value="NZ_CP109149.1"/>
</dbReference>
<dbReference type="SUPFAM" id="SSF54427">
    <property type="entry name" value="NTF2-like"/>
    <property type="match status" value="1"/>
</dbReference>